<reference evidence="6" key="1">
    <citation type="submission" date="2025-08" db="UniProtKB">
        <authorList>
            <consortium name="RefSeq"/>
        </authorList>
    </citation>
    <scope>IDENTIFICATION</scope>
</reference>
<accession>A0ABM1E9V7</accession>
<dbReference type="InterPro" id="IPR039116">
    <property type="entry name" value="CCDC93"/>
</dbReference>
<evidence type="ECO:0000256" key="2">
    <source>
        <dbReference type="SAM" id="Coils"/>
    </source>
</evidence>
<sequence length="246" mass="29131">MIDKQLGADRDKLQKIRLLLARKNRDVATLQRQIDEVPTRAELSQYQRRFVELYNQVGSKHTETKQFYTLYNTLDDTRLYLDKEANLLNSIHDNFEHAAERQRSSNDLLRAQAKWADLKQKYEDAEREVQKARDYHTRLHAEIAALADVENSENKEVLQKLRDLVATNENLKKQEQEFRANCKKEMARLQENIEVEQLKLDSGKDVDEDQVSRNFKKCSVTNGFLLFTIYICHHVPFYMLVYTEIY</sequence>
<feature type="domain" description="CCDC93 coiled-coil" evidence="4">
    <location>
        <begin position="2"/>
        <end position="113"/>
    </location>
</feature>
<keyword evidence="5" id="KW-1185">Reference proteome</keyword>
<evidence type="ECO:0000313" key="5">
    <source>
        <dbReference type="Proteomes" id="UP000695022"/>
    </source>
</evidence>
<organism evidence="5 6">
    <name type="scientific">Priapulus caudatus</name>
    <name type="common">Priapulid worm</name>
    <dbReference type="NCBI Taxonomy" id="37621"/>
    <lineage>
        <taxon>Eukaryota</taxon>
        <taxon>Metazoa</taxon>
        <taxon>Ecdysozoa</taxon>
        <taxon>Scalidophora</taxon>
        <taxon>Priapulida</taxon>
        <taxon>Priapulimorpha</taxon>
        <taxon>Priapulimorphida</taxon>
        <taxon>Priapulidae</taxon>
        <taxon>Priapulus</taxon>
    </lineage>
</organism>
<dbReference type="PANTHER" id="PTHR16441">
    <property type="entry name" value="FIDIPIDINE"/>
    <property type="match status" value="1"/>
</dbReference>
<evidence type="ECO:0000313" key="6">
    <source>
        <dbReference type="RefSeq" id="XP_014668978.1"/>
    </source>
</evidence>
<gene>
    <name evidence="6" type="primary">LOC106810208</name>
</gene>
<dbReference type="RefSeq" id="XP_014668978.1">
    <property type="nucleotide sequence ID" value="XM_014813492.1"/>
</dbReference>
<feature type="coiled-coil region" evidence="2">
    <location>
        <begin position="108"/>
        <end position="199"/>
    </location>
</feature>
<dbReference type="PANTHER" id="PTHR16441:SF0">
    <property type="entry name" value="COILED-COIL DOMAIN-CONTAINING PROTEIN 93"/>
    <property type="match status" value="1"/>
</dbReference>
<name>A0ABM1E9V7_PRICU</name>
<proteinExistence type="predicted"/>
<dbReference type="InterPro" id="IPR019159">
    <property type="entry name" value="CCDC93_CC"/>
</dbReference>
<protein>
    <recommendedName>
        <fullName evidence="1">Coiled-coil domain-containing protein 93</fullName>
    </recommendedName>
</protein>
<keyword evidence="3" id="KW-0812">Transmembrane</keyword>
<dbReference type="GeneID" id="106810208"/>
<evidence type="ECO:0000256" key="3">
    <source>
        <dbReference type="SAM" id="Phobius"/>
    </source>
</evidence>
<keyword evidence="3" id="KW-1133">Transmembrane helix</keyword>
<evidence type="ECO:0000259" key="4">
    <source>
        <dbReference type="Pfam" id="PF09762"/>
    </source>
</evidence>
<feature type="transmembrane region" description="Helical" evidence="3">
    <location>
        <begin position="223"/>
        <end position="241"/>
    </location>
</feature>
<keyword evidence="3" id="KW-0472">Membrane</keyword>
<keyword evidence="2" id="KW-0175">Coiled coil</keyword>
<dbReference type="Pfam" id="PF09762">
    <property type="entry name" value="CCDC93_CC"/>
    <property type="match status" value="1"/>
</dbReference>
<dbReference type="Proteomes" id="UP000695022">
    <property type="component" value="Unplaced"/>
</dbReference>
<evidence type="ECO:0000256" key="1">
    <source>
        <dbReference type="ARBA" id="ARBA00016765"/>
    </source>
</evidence>